<sequence>MNFSAFSLLPYLSKNRRLELLFFLALSILSSFLEIGSLGSLYPFLQAVLNPKKIIESLPIGFSGLSRMHENNIILGMGIIFLVIVVFSTVVRIYTIWVQQKLTANIAADLSISSFDNLLKRPYIWHITHNSSEVITRLTEDVNQVRTVILSGLNIILSSLIVLSLGLTLVLISPHITLFATFILGSSYIIIYRLTRGTFYREGKERIESHQRSIKTLQESLGGIRDILLDDSQSVFLNDYSQSVNISRQAVARINFKAQIPRYLIEGITILLISGLVFILVLQGKNISNIIPVLGSFTLGAYKILQPLQNVFVALASIKSNSSSIERLLPYLEGTQHRENLDSLISTKSEDLILEKNIELRDVWFRYQSAGDWVIKDLNLRIPIGSRVGFVGPTGSGKSTIVDLIMGLLKPSKGGLILDGYNASEDIDLMKAWRHYIAHVPQYIYLSDASFAENIAFGVPMQEIDLLRVKESAQKAQVSNFIEDQALGYFETIGERGIGLSGGQRQRIGIARALYKGARVLLLDEATSALDNKTEREFISTLLSGNDNLTIIMIAHRLSTVEKCDLIYEFSFGKLVDNGTYNSLLENSHTFRSLAKTN</sequence>
<dbReference type="PANTHER" id="PTHR24221:SF654">
    <property type="entry name" value="ATP-BINDING CASSETTE SUB-FAMILY B MEMBER 6"/>
    <property type="match status" value="1"/>
</dbReference>
<keyword evidence="3" id="KW-0547">Nucleotide-binding</keyword>
<name>B0CA03_ACAM1</name>
<dbReference type="Proteomes" id="UP000000268">
    <property type="component" value="Chromosome"/>
</dbReference>
<keyword evidence="11" id="KW-1185">Reference proteome</keyword>
<protein>
    <submittedName>
        <fullName evidence="10">ABC transporter, ATP-binding protein</fullName>
    </submittedName>
</protein>
<dbReference type="SUPFAM" id="SSF52540">
    <property type="entry name" value="P-loop containing nucleoside triphosphate hydrolases"/>
    <property type="match status" value="1"/>
</dbReference>
<dbReference type="InterPro" id="IPR003593">
    <property type="entry name" value="AAA+_ATPase"/>
</dbReference>
<dbReference type="PROSITE" id="PS50893">
    <property type="entry name" value="ABC_TRANSPORTER_2"/>
    <property type="match status" value="1"/>
</dbReference>
<feature type="domain" description="ABC transporter" evidence="8">
    <location>
        <begin position="358"/>
        <end position="597"/>
    </location>
</feature>
<dbReference type="InterPro" id="IPR039421">
    <property type="entry name" value="Type_1_exporter"/>
</dbReference>
<dbReference type="InterPro" id="IPR036640">
    <property type="entry name" value="ABC1_TM_sf"/>
</dbReference>
<evidence type="ECO:0000256" key="4">
    <source>
        <dbReference type="ARBA" id="ARBA00022840"/>
    </source>
</evidence>
<feature type="transmembrane region" description="Helical" evidence="7">
    <location>
        <begin position="20"/>
        <end position="42"/>
    </location>
</feature>
<comment type="subcellular location">
    <subcellularLocation>
        <location evidence="1">Cell membrane</location>
        <topology evidence="1">Multi-pass membrane protein</topology>
    </subcellularLocation>
</comment>
<dbReference type="EMBL" id="CP000828">
    <property type="protein sequence ID" value="ABW25443.1"/>
    <property type="molecule type" value="Genomic_DNA"/>
</dbReference>
<dbReference type="GO" id="GO:0005524">
    <property type="term" value="F:ATP binding"/>
    <property type="evidence" value="ECO:0007669"/>
    <property type="project" value="UniProtKB-KW"/>
</dbReference>
<evidence type="ECO:0000256" key="7">
    <source>
        <dbReference type="SAM" id="Phobius"/>
    </source>
</evidence>
<accession>B0CA03</accession>
<dbReference type="InterPro" id="IPR011527">
    <property type="entry name" value="ABC1_TM_dom"/>
</dbReference>
<keyword evidence="4 10" id="KW-0067">ATP-binding</keyword>
<dbReference type="GO" id="GO:0016887">
    <property type="term" value="F:ATP hydrolysis activity"/>
    <property type="evidence" value="ECO:0007669"/>
    <property type="project" value="InterPro"/>
</dbReference>
<evidence type="ECO:0000256" key="5">
    <source>
        <dbReference type="ARBA" id="ARBA00022989"/>
    </source>
</evidence>
<dbReference type="AlphaFoldDB" id="B0CA03"/>
<feature type="transmembrane region" description="Helical" evidence="7">
    <location>
        <begin position="176"/>
        <end position="194"/>
    </location>
</feature>
<dbReference type="SMART" id="SM00382">
    <property type="entry name" value="AAA"/>
    <property type="match status" value="1"/>
</dbReference>
<evidence type="ECO:0000256" key="1">
    <source>
        <dbReference type="ARBA" id="ARBA00004651"/>
    </source>
</evidence>
<keyword evidence="2 7" id="KW-0812">Transmembrane</keyword>
<reference evidence="10 11" key="1">
    <citation type="journal article" date="2008" name="Proc. Natl. Acad. Sci. U.S.A.">
        <title>Niche adaptation and genome expansion in the chlorophyll d-producing cyanobacterium Acaryochloris marina.</title>
        <authorList>
            <person name="Swingley W.D."/>
            <person name="Chen M."/>
            <person name="Cheung P.C."/>
            <person name="Conrad A.L."/>
            <person name="Dejesa L.C."/>
            <person name="Hao J."/>
            <person name="Honchak B.M."/>
            <person name="Karbach L.E."/>
            <person name="Kurdoglu A."/>
            <person name="Lahiri S."/>
            <person name="Mastrian S.D."/>
            <person name="Miyashita H."/>
            <person name="Page L."/>
            <person name="Ramakrishna P."/>
            <person name="Satoh S."/>
            <person name="Sattley W.M."/>
            <person name="Shimada Y."/>
            <person name="Taylor H.L."/>
            <person name="Tomo T."/>
            <person name="Tsuchiya T."/>
            <person name="Wang Z.T."/>
            <person name="Raymond J."/>
            <person name="Mimuro M."/>
            <person name="Blankenship R.E."/>
            <person name="Touchman J.W."/>
        </authorList>
    </citation>
    <scope>NUCLEOTIDE SEQUENCE [LARGE SCALE GENOMIC DNA]</scope>
    <source>
        <strain evidence="11">MBIC 11017</strain>
    </source>
</reference>
<evidence type="ECO:0000256" key="2">
    <source>
        <dbReference type="ARBA" id="ARBA00022692"/>
    </source>
</evidence>
<organism evidence="10 11">
    <name type="scientific">Acaryochloris marina (strain MBIC 11017)</name>
    <dbReference type="NCBI Taxonomy" id="329726"/>
    <lineage>
        <taxon>Bacteria</taxon>
        <taxon>Bacillati</taxon>
        <taxon>Cyanobacteriota</taxon>
        <taxon>Cyanophyceae</taxon>
        <taxon>Acaryochloridales</taxon>
        <taxon>Acaryochloridaceae</taxon>
        <taxon>Acaryochloris</taxon>
    </lineage>
</organism>
<dbReference type="Pfam" id="PF00664">
    <property type="entry name" value="ABC_membrane"/>
    <property type="match status" value="1"/>
</dbReference>
<dbReference type="HOGENOM" id="CLU_000604_84_3_3"/>
<dbReference type="SUPFAM" id="SSF90123">
    <property type="entry name" value="ABC transporter transmembrane region"/>
    <property type="match status" value="1"/>
</dbReference>
<feature type="domain" description="ABC transmembrane type-1" evidence="9">
    <location>
        <begin position="21"/>
        <end position="320"/>
    </location>
</feature>
<dbReference type="eggNOG" id="COG1132">
    <property type="taxonomic scope" value="Bacteria"/>
</dbReference>
<dbReference type="GO" id="GO:0140359">
    <property type="term" value="F:ABC-type transporter activity"/>
    <property type="evidence" value="ECO:0007669"/>
    <property type="project" value="InterPro"/>
</dbReference>
<dbReference type="PROSITE" id="PS00211">
    <property type="entry name" value="ABC_TRANSPORTER_1"/>
    <property type="match status" value="1"/>
</dbReference>
<dbReference type="PANTHER" id="PTHR24221">
    <property type="entry name" value="ATP-BINDING CASSETTE SUB-FAMILY B"/>
    <property type="match status" value="1"/>
</dbReference>
<gene>
    <name evidence="10" type="ordered locus">AM1_0386</name>
</gene>
<dbReference type="InterPro" id="IPR017871">
    <property type="entry name" value="ABC_transporter-like_CS"/>
</dbReference>
<evidence type="ECO:0000259" key="9">
    <source>
        <dbReference type="PROSITE" id="PS50929"/>
    </source>
</evidence>
<evidence type="ECO:0000256" key="6">
    <source>
        <dbReference type="ARBA" id="ARBA00023136"/>
    </source>
</evidence>
<dbReference type="InterPro" id="IPR027417">
    <property type="entry name" value="P-loop_NTPase"/>
</dbReference>
<dbReference type="STRING" id="329726.AM1_0386"/>
<dbReference type="KEGG" id="amr:AM1_0386"/>
<feature type="transmembrane region" description="Helical" evidence="7">
    <location>
        <begin position="73"/>
        <end position="94"/>
    </location>
</feature>
<dbReference type="Pfam" id="PF00005">
    <property type="entry name" value="ABC_tran"/>
    <property type="match status" value="1"/>
</dbReference>
<dbReference type="GO" id="GO:0034040">
    <property type="term" value="F:ATPase-coupled lipid transmembrane transporter activity"/>
    <property type="evidence" value="ECO:0007669"/>
    <property type="project" value="TreeGrafter"/>
</dbReference>
<feature type="transmembrane region" description="Helical" evidence="7">
    <location>
        <begin position="263"/>
        <end position="282"/>
    </location>
</feature>
<keyword evidence="6 7" id="KW-0472">Membrane</keyword>
<feature type="transmembrane region" description="Helical" evidence="7">
    <location>
        <begin position="147"/>
        <end position="170"/>
    </location>
</feature>
<evidence type="ECO:0000256" key="3">
    <source>
        <dbReference type="ARBA" id="ARBA00022741"/>
    </source>
</evidence>
<evidence type="ECO:0000313" key="10">
    <source>
        <dbReference type="EMBL" id="ABW25443.1"/>
    </source>
</evidence>
<dbReference type="Gene3D" id="3.40.50.300">
    <property type="entry name" value="P-loop containing nucleotide triphosphate hydrolases"/>
    <property type="match status" value="1"/>
</dbReference>
<keyword evidence="5 7" id="KW-1133">Transmembrane helix</keyword>
<dbReference type="RefSeq" id="WP_012161053.1">
    <property type="nucleotide sequence ID" value="NC_009925.1"/>
</dbReference>
<evidence type="ECO:0000259" key="8">
    <source>
        <dbReference type="PROSITE" id="PS50893"/>
    </source>
</evidence>
<dbReference type="OrthoDB" id="9762790at2"/>
<dbReference type="PROSITE" id="PS50929">
    <property type="entry name" value="ABC_TM1F"/>
    <property type="match status" value="1"/>
</dbReference>
<dbReference type="InterPro" id="IPR003439">
    <property type="entry name" value="ABC_transporter-like_ATP-bd"/>
</dbReference>
<dbReference type="GO" id="GO:0005886">
    <property type="term" value="C:plasma membrane"/>
    <property type="evidence" value="ECO:0007669"/>
    <property type="project" value="UniProtKB-SubCell"/>
</dbReference>
<proteinExistence type="predicted"/>
<evidence type="ECO:0000313" key="11">
    <source>
        <dbReference type="Proteomes" id="UP000000268"/>
    </source>
</evidence>
<dbReference type="Gene3D" id="1.20.1560.10">
    <property type="entry name" value="ABC transporter type 1, transmembrane domain"/>
    <property type="match status" value="1"/>
</dbReference>